<dbReference type="EMBL" id="DSLL01000005">
    <property type="protein sequence ID" value="HEH30658.1"/>
    <property type="molecule type" value="Genomic_DNA"/>
</dbReference>
<keyword evidence="1" id="KW-1133">Transmembrane helix</keyword>
<gene>
    <name evidence="2" type="ORF">ENP99_00860</name>
</gene>
<protein>
    <submittedName>
        <fullName evidence="2">Uncharacterized protein</fullName>
    </submittedName>
</protein>
<feature type="transmembrane region" description="Helical" evidence="1">
    <location>
        <begin position="202"/>
        <end position="223"/>
    </location>
</feature>
<reference evidence="2" key="1">
    <citation type="journal article" date="2020" name="mSystems">
        <title>Genome- and Community-Level Interaction Insights into Carbon Utilization and Element Cycling Functions of Hydrothermarchaeota in Hydrothermal Sediment.</title>
        <authorList>
            <person name="Zhou Z."/>
            <person name="Liu Y."/>
            <person name="Xu W."/>
            <person name="Pan J."/>
            <person name="Luo Z.H."/>
            <person name="Li M."/>
        </authorList>
    </citation>
    <scope>NUCLEOTIDE SEQUENCE [LARGE SCALE GENOMIC DNA]</scope>
    <source>
        <strain evidence="2">SpSt-27</strain>
    </source>
</reference>
<feature type="transmembrane region" description="Helical" evidence="1">
    <location>
        <begin position="175"/>
        <end position="196"/>
    </location>
</feature>
<feature type="transmembrane region" description="Helical" evidence="1">
    <location>
        <begin position="146"/>
        <end position="168"/>
    </location>
</feature>
<name>A0A7J2TA06_9CREN</name>
<evidence type="ECO:0000256" key="1">
    <source>
        <dbReference type="SAM" id="Phobius"/>
    </source>
</evidence>
<proteinExistence type="predicted"/>
<organism evidence="2">
    <name type="scientific">Ignisphaera aggregans</name>
    <dbReference type="NCBI Taxonomy" id="334771"/>
    <lineage>
        <taxon>Archaea</taxon>
        <taxon>Thermoproteota</taxon>
        <taxon>Thermoprotei</taxon>
        <taxon>Desulfurococcales</taxon>
        <taxon>Desulfurococcaceae</taxon>
        <taxon>Ignisphaera</taxon>
    </lineage>
</organism>
<dbReference type="AlphaFoldDB" id="A0A7J2TA06"/>
<keyword evidence="1" id="KW-0472">Membrane</keyword>
<sequence length="288" mass="32556">MEKVFRAPVASIAIATGLATVIERDLTVVLRKCLEILISLDPESDYTKELHNAISQLEKTQQFLFTRKIIDLLSKLYSDLQSFQDTVTKNNLRETVVRMVDSVRALVAEFQSVTTKMILLLSIITLSSMSIGMASLYYALYNGLLLSSQLVFAGLIVFTLTIATMIAIHLKLMISLILQSTIPALSASYVTLMIAVQKHVASALMILAAFSTMQLFFSLYFLTRQSLAYRKAMILIINMHQVADSIRVHVMESIKRRGEEVNEEVFKRIYGHEYLELIKYVRSITKIS</sequence>
<accession>A0A7J2TA06</accession>
<evidence type="ECO:0000313" key="2">
    <source>
        <dbReference type="EMBL" id="HEH30658.1"/>
    </source>
</evidence>
<keyword evidence="1" id="KW-0812">Transmembrane</keyword>
<comment type="caution">
    <text evidence="2">The sequence shown here is derived from an EMBL/GenBank/DDBJ whole genome shotgun (WGS) entry which is preliminary data.</text>
</comment>
<feature type="transmembrane region" description="Helical" evidence="1">
    <location>
        <begin position="118"/>
        <end position="140"/>
    </location>
</feature>